<feature type="signal peptide" evidence="2">
    <location>
        <begin position="1"/>
        <end position="21"/>
    </location>
</feature>
<name>A0A9K3CYR3_9EUKA</name>
<feature type="region of interest" description="Disordered" evidence="1">
    <location>
        <begin position="2141"/>
        <end position="2166"/>
    </location>
</feature>
<feature type="compositionally biased region" description="Low complexity" evidence="1">
    <location>
        <begin position="2141"/>
        <end position="2153"/>
    </location>
</feature>
<organism evidence="3 4">
    <name type="scientific">Kipferlia bialata</name>
    <dbReference type="NCBI Taxonomy" id="797122"/>
    <lineage>
        <taxon>Eukaryota</taxon>
        <taxon>Metamonada</taxon>
        <taxon>Carpediemonas-like organisms</taxon>
        <taxon>Kipferlia</taxon>
    </lineage>
</organism>
<gene>
    <name evidence="3" type="ORF">KIPB_005598</name>
</gene>
<evidence type="ECO:0000256" key="2">
    <source>
        <dbReference type="SAM" id="SignalP"/>
    </source>
</evidence>
<keyword evidence="4" id="KW-1185">Reference proteome</keyword>
<feature type="region of interest" description="Disordered" evidence="1">
    <location>
        <begin position="191"/>
        <end position="227"/>
    </location>
</feature>
<feature type="compositionally biased region" description="Basic and acidic residues" evidence="1">
    <location>
        <begin position="354"/>
        <end position="375"/>
    </location>
</feature>
<keyword evidence="2" id="KW-0732">Signal</keyword>
<feature type="region of interest" description="Disordered" evidence="1">
    <location>
        <begin position="31"/>
        <end position="70"/>
    </location>
</feature>
<feature type="compositionally biased region" description="Basic and acidic residues" evidence="1">
    <location>
        <begin position="1783"/>
        <end position="1803"/>
    </location>
</feature>
<sequence length="2268" mass="239890">IRFAACIEAIVLCVAVADTYSHRVRKGMLEPPKSTSAVAETPAPPTKGKGSKASKEPPKDVIPVASGGPTQQSSLKVCLECATEASSYLAVSEAGSTPSSVMSGLGDCPLTSAFGCTVSCSALTMLAECLTRVDTSLTGGSVTELIGMIGMAKTAASASLLLGDTSLESLTAERDRRLELEAAGDLGAAVTAAEGSSNTSSGRGSAAKRRGSAKSKSHAGMATPSNSDALIPALQDRRVLAGMSPVTRVRTRLALCQSLFLGACAYKQTGSVYVEKTGIALDQVIQLLSSDISTVPIHSSRVGLIDRTCAILTHFTGLMLSTLKSQGDAYCISGISRHSVELVSLLDRCLSDKGDRKGDQAGRAGLREREREERAQPPGHTLRCTSDRNFSLYIAVVSQCLMEAGSYASTRALLKRIPVLSAPMRSVLIKCTLLDAACVPAAVCIPELFPEMGVDVSTSSYGSHPQSRGLSTSASSRSVGTNRTRRHPSRSISTRPSTQSLSAHTTSIETQGRGGETERAMQDEQEQEQRKRDSLYVTAARLLFRRALEKRDEAVCQADLDWALKCISQAKGLTQEDRAELKLAKAEIVSYSVAGKPSTVALLVQAALRLVYPEYYTLVTAAEGASSIEATLASLSSPSGLVSIVKAVTLLHKSGLCEEAGVRQSDVLPIVCHAVTRLVTVLGPEETPKDAEAEAEAEAETPDTSGKGLVASIEGLLGYEQTGEEDTGRLSILVPLVDPVLDYLASLEAGVNDPTSVVAVCLPLLRILQCVSVPHPSIERDIPKCRVILEVIRHGRELCADTSVLMEAVWASSRAAERDFFQVRERHALLELEGSGDDQKDSSIAAGREYALVKALLVLCYEACRTGESGFGQEILTVVHSVRENSECETETLVGVAVEALFLDTYIAVSQNRARDALLRLNEALARLHFVCEGVDVASNPSSLPLSLHLYPMIIYSAVSIPVLLQEPKILTPLYQSVMRIVPKRAPVCCTLALNTCQYRALLAKVCVSVTTAYLNVVSVASTNKEPVTDTGMSDILPSQKRKVVSPDILYKLRTSLSLVQTLDISRSVSSLCLDPLSLVYTPCMTTVTGVDADKFQGVQTSIQNLVEFSTLIEASHSVLVSQCLPLLSRVLLCIPTYTPILGVGELDTRPMAYRHVLDARTLAQGGFHRCTAVEGHGDRFKSAMAVLLSCCDVRIGIEMRQRGEYIAAQAQNPIPSADTTCTSQLHSPLDLTLGVGSLAGTLGAGADTDSTLHREGDAVTHWLLQTAQQSDRERDYSFPECLDYLGLAELPLLDTLSQEVQTRLDALYPDNPLSALSPTVTAAAKGKGKGALTLPPCLSGDVSLHTACLTLMGCANLTALPLDREAEPSLLDDFTLPDPPAPLEEGQEPDVEAEAERAQEMVSTLQGYIANQIEEACQCAIGGYPSQAYVDKCVEACQVYIERVQQGEPEAGSKGGKGKGAGLLPDISAGLTSSPAEGEGDATPYAPSESEFTHLSRCVSEASVSLALSLAVSNVAGCLLPLSLLISAFTRLPPSIHEPIVRPLADLYATLLHLHECQTLRVYASHSYAGTTSGVSPVEPTLLADLQTVTLSCLGEPVSAACLLEHGIDTGSEGSDRTTRLDTHLKALPLSAGLVQYEAPLVLQTADDSLLPGAATASEGEAGTAVSALVTELNTSTLQTHSAALASAKTLLATSLVGCLVTAWQRPPTQGGVAHLLVGVPFSESFLHLEGAKVTMCACGSRETLALCAAYADSARDMELGLGGWSGAEVVSKTELQEREAAKEAEKQRLAAEAAALKEPKGKGKKGKGAPREGAATPVQPPASLSPTPAETEAAPEVVPPLRSQTLQDALLIPLLPVVACAQLMYPSVMPVLPPRGEGQGDKAQEGKGKDKGKGQPSSATALTPSLACAPGYIHDMPWELVLSVTARQQCRERETELRDERQKELEAKLEAKLAEEAKEEAEGERVATTLADLEAEAEPLVVPTLTVSLTRHVPPLTVVQGVTPKPQPPSYKAMAVLVDPSDRLTDRLIRHRKSQTASAPSSQSRDQILAKLNREPANVLKCGVHTVLGARDQDTGTAVLSCEPLLCSLSLPAALGMPYAARQGTGSMLLLDTCRVAQSTIGGMAMSCSAHLGTYRPSAAATGRASSRTSRVMQQSLHPHGTDADTPTLTKWVLSNPVRQLQYVLTGCGRASGYAAVESAGVVAPVAVYARAIIALAGVPPTVDKKDKGKGDTKGVTGPKVTSLDEALRYEWGDGVWSDGVIKMVV</sequence>
<evidence type="ECO:0000313" key="3">
    <source>
        <dbReference type="EMBL" id="GIQ84154.1"/>
    </source>
</evidence>
<feature type="compositionally biased region" description="Polar residues" evidence="1">
    <location>
        <begin position="457"/>
        <end position="466"/>
    </location>
</feature>
<feature type="region of interest" description="Disordered" evidence="1">
    <location>
        <begin position="1469"/>
        <end position="1488"/>
    </location>
</feature>
<feature type="compositionally biased region" description="Basic residues" evidence="1">
    <location>
        <begin position="206"/>
        <end position="217"/>
    </location>
</feature>
<reference evidence="3 4" key="1">
    <citation type="journal article" date="2018" name="PLoS ONE">
        <title>The draft genome of Kipferlia bialata reveals reductive genome evolution in fornicate parasites.</title>
        <authorList>
            <person name="Tanifuji G."/>
            <person name="Takabayashi S."/>
            <person name="Kume K."/>
            <person name="Takagi M."/>
            <person name="Nakayama T."/>
            <person name="Kamikawa R."/>
            <person name="Inagaki Y."/>
            <person name="Hashimoto T."/>
        </authorList>
    </citation>
    <scope>NUCLEOTIDE SEQUENCE [LARGE SCALE GENOMIC DNA]</scope>
    <source>
        <strain evidence="3">NY0173</strain>
    </source>
</reference>
<accession>A0A9K3CYR3</accession>
<proteinExistence type="predicted"/>
<comment type="caution">
    <text evidence="3">The sequence shown here is derived from an EMBL/GenBank/DDBJ whole genome shotgun (WGS) entry which is preliminary data.</text>
</comment>
<feature type="region of interest" description="Disordered" evidence="1">
    <location>
        <begin position="685"/>
        <end position="705"/>
    </location>
</feature>
<feature type="non-terminal residue" evidence="3">
    <location>
        <position position="1"/>
    </location>
</feature>
<dbReference type="EMBL" id="BDIP01001328">
    <property type="protein sequence ID" value="GIQ84154.1"/>
    <property type="molecule type" value="Genomic_DNA"/>
</dbReference>
<feature type="compositionally biased region" description="Polar residues" evidence="1">
    <location>
        <begin position="194"/>
        <end position="203"/>
    </location>
</feature>
<feature type="region of interest" description="Disordered" evidence="1">
    <location>
        <begin position="1783"/>
        <end position="1839"/>
    </location>
</feature>
<feature type="compositionally biased region" description="Basic and acidic residues" evidence="1">
    <location>
        <begin position="515"/>
        <end position="532"/>
    </location>
</feature>
<feature type="region of interest" description="Disordered" evidence="1">
    <location>
        <begin position="1873"/>
        <end position="1904"/>
    </location>
</feature>
<feature type="compositionally biased region" description="Polar residues" evidence="1">
    <location>
        <begin position="490"/>
        <end position="510"/>
    </location>
</feature>
<feature type="chain" id="PRO_5039912943" evidence="2">
    <location>
        <begin position="22"/>
        <end position="2268"/>
    </location>
</feature>
<dbReference type="Proteomes" id="UP000265618">
    <property type="component" value="Unassembled WGS sequence"/>
</dbReference>
<feature type="compositionally biased region" description="Low complexity" evidence="1">
    <location>
        <begin position="467"/>
        <end position="481"/>
    </location>
</feature>
<evidence type="ECO:0000313" key="4">
    <source>
        <dbReference type="Proteomes" id="UP000265618"/>
    </source>
</evidence>
<feature type="compositionally biased region" description="Basic and acidic residues" evidence="1">
    <location>
        <begin position="1880"/>
        <end position="1895"/>
    </location>
</feature>
<feature type="region of interest" description="Disordered" evidence="1">
    <location>
        <begin position="457"/>
        <end position="532"/>
    </location>
</feature>
<protein>
    <submittedName>
        <fullName evidence="3">Uncharacterized protein</fullName>
    </submittedName>
</protein>
<feature type="region of interest" description="Disordered" evidence="1">
    <location>
        <begin position="354"/>
        <end position="381"/>
    </location>
</feature>
<evidence type="ECO:0000256" key="1">
    <source>
        <dbReference type="SAM" id="MobiDB-lite"/>
    </source>
</evidence>